<dbReference type="InterPro" id="IPR007111">
    <property type="entry name" value="NACHT_NTPase"/>
</dbReference>
<dbReference type="InterPro" id="IPR057588">
    <property type="entry name" value="NWD1/2-like_WH"/>
</dbReference>
<feature type="region of interest" description="Disordered" evidence="3">
    <location>
        <begin position="1760"/>
        <end position="1781"/>
    </location>
</feature>
<feature type="domain" description="NACHT" evidence="4">
    <location>
        <begin position="402"/>
        <end position="537"/>
    </location>
</feature>
<dbReference type="Pfam" id="PF05729">
    <property type="entry name" value="NACHT"/>
    <property type="match status" value="1"/>
</dbReference>
<protein>
    <submittedName>
        <fullName evidence="7">NACHT and WD repeat domain-containing protein 2</fullName>
    </submittedName>
</protein>
<dbReference type="GeneID" id="101850273"/>
<reference evidence="7" key="1">
    <citation type="submission" date="2025-08" db="UniProtKB">
        <authorList>
            <consortium name="RefSeq"/>
        </authorList>
    </citation>
    <scope>IDENTIFICATION</scope>
</reference>
<proteinExistence type="predicted"/>
<dbReference type="InterPro" id="IPR011048">
    <property type="entry name" value="Haem_d1_sf"/>
</dbReference>
<dbReference type="Gene3D" id="2.130.10.10">
    <property type="entry name" value="YVTN repeat-like/Quinoprotein amine dehydrogenase"/>
    <property type="match status" value="2"/>
</dbReference>
<evidence type="ECO:0000259" key="4">
    <source>
        <dbReference type="Pfam" id="PF05729"/>
    </source>
</evidence>
<evidence type="ECO:0000313" key="7">
    <source>
        <dbReference type="RefSeq" id="XP_012941866.1"/>
    </source>
</evidence>
<feature type="compositionally biased region" description="Gly residues" evidence="3">
    <location>
        <begin position="796"/>
        <end position="810"/>
    </location>
</feature>
<dbReference type="SUPFAM" id="SSF51004">
    <property type="entry name" value="C-terminal (heme d1) domain of cytochrome cd1-nitrite reductase"/>
    <property type="match status" value="1"/>
</dbReference>
<dbReference type="InterPro" id="IPR015943">
    <property type="entry name" value="WD40/YVTN_repeat-like_dom_sf"/>
</dbReference>
<dbReference type="RefSeq" id="XP_012941866.1">
    <property type="nucleotide sequence ID" value="XM_013086412.2"/>
</dbReference>
<name>A0ABM1A6N8_APLCA</name>
<feature type="region of interest" description="Disordered" evidence="3">
    <location>
        <begin position="1725"/>
        <end position="1747"/>
    </location>
</feature>
<evidence type="ECO:0000256" key="2">
    <source>
        <dbReference type="ARBA" id="ARBA00022737"/>
    </source>
</evidence>
<evidence type="ECO:0000256" key="1">
    <source>
        <dbReference type="ARBA" id="ARBA00022574"/>
    </source>
</evidence>
<keyword evidence="2" id="KW-0677">Repeat</keyword>
<dbReference type="SUPFAM" id="SSF50969">
    <property type="entry name" value="YVTN repeat-like/Quinoprotein amine dehydrogenase"/>
    <property type="match status" value="1"/>
</dbReference>
<dbReference type="InterPro" id="IPR027417">
    <property type="entry name" value="P-loop_NTPase"/>
</dbReference>
<gene>
    <name evidence="7" type="primary">LOC101850273</name>
</gene>
<evidence type="ECO:0000256" key="3">
    <source>
        <dbReference type="SAM" id="MobiDB-lite"/>
    </source>
</evidence>
<evidence type="ECO:0000313" key="6">
    <source>
        <dbReference type="Proteomes" id="UP000694888"/>
    </source>
</evidence>
<dbReference type="Pfam" id="PF25469">
    <property type="entry name" value="WHD_NWD1"/>
    <property type="match status" value="1"/>
</dbReference>
<feature type="region of interest" description="Disordered" evidence="3">
    <location>
        <begin position="787"/>
        <end position="813"/>
    </location>
</feature>
<keyword evidence="1" id="KW-0853">WD repeat</keyword>
<dbReference type="InterPro" id="IPR052752">
    <property type="entry name" value="NACHT-WD_repeat"/>
</dbReference>
<dbReference type="SUPFAM" id="SSF69322">
    <property type="entry name" value="Tricorn protease domain 2"/>
    <property type="match status" value="1"/>
</dbReference>
<dbReference type="InterPro" id="IPR011044">
    <property type="entry name" value="Quino_amine_DH_bsu"/>
</dbReference>
<sequence>MAAELLSPRDLHLLAGTLTQEEIPAVKAHVIRVYVCSVGTDSMTERDQFVQKVYPRLRHYCKHKYGLEFQVVDLAWGLCPEEIDRQTDVTLTPLRIREIQRCHALSAGPNFVAFVGQRYGPRSLPDVILGEEYDVIRLALHTHKGRDTRNAPFLDTCYVMDDNNIPPVYVLKDRTSLVPDLCDNDEEVRKAAIQKWEEVQAEIRTLLRRGAELALQDGTMDGETKDRYFFSELENQMMLGVEGNDLPARRCLLITRDIADLQNYTLDPRTPRFAELTHDPREDSYHIDPDSSNMLVRLKNRTRGLVSELNTLHHDVLWRYGDVISPQLHADYLAALNEQLYRACVRLIDDTAPTPETTTLPASCEEALQHWSRCRYMASHFYSQEAILSAVTRYVMGDDTTPIVLYGAHGGGKSKIISKLAFEMNNHLHHTDYMVLLRYIGYTTKSRDLRQLLISLCAQVAMATGGSEDAVPTEMKELLKYFSDMLTSVPTSRRLIILLDGLELLTSEHQDQVTSWIPQCLQPNVKLVITVHKTANDLLTHIRQNILRDPACFLEVMSITVDECEGLLTSLLAAMDRSVTPAQMAVFRRALEREPLPLYVELLANIAKDLNSFNEVDLASLPRDCEEGITKLLDRLETKHGTTLVSRAFGYMVASGTGLSDCEMEDILSLDDDVLHEVFGEFRPAVRRIPYIKWLALKQDVEAFLVYRDADGVTVAIWQHDRFLHAVQQRYLSNAETLCQVHSNIADYFLGTWAGRAKPVVVTSEKTGGVASYEADRLVPAQPHTFGEEEAEDEGMGGGDGGEGGGGGGRFNKRKYDQVPRHLDLSGRHKELNSLIFFNYEWLYNKLKALSLQHIIADFALQPSPESCLVEEALRVSEAVIERDLNSLPAEISGHLLPYYTTHPNIRSLIRQCDHDGIRHCAIVPNFPYLQVPGSSLQFILDCPCASDQLSLTADDRFLLCKKRDDPYVHSFDLRTGELQESVFTSTGELYTTPDGKYHIVVDHVTEKTIKIHESTTGAFLQQIIVLNHIEGKSRLYKKGPVSLTNDRLCTVATLTNSVLCVCEIPSGQVLHVITLDGKSDLCAMTPDGHRVFCNSNSFLVAYDVYSMRHLLTIPLGARPTRIIFTHDGLRAFLSNDKDTRLTIMHLSGDAIDMTYRAVLEEKMPGDRILELTISPNDALLLVRGAKTLLVYHRGLEKVIATFGKPDDIPDEFRLPRSHYVPMAFAHAHFTHDSNYVIGTIFRTVYVWQISNSSLVTSIQAPIGLMSQVLVAGSRPQLITHMEGSLHVQVWNIGDAVRKVNTPDKLTDAISEFQVSADNNTAFIRCRHSDELGVVDMTSGSMVDLLTHDTPVEDFAISPDGGWLLVSTRPRLRGTAFKLWNLEARQLVLETGDTSGYCVATHHTPCIVMVAQTDRSFGAPYHISVLQLTGDEFYQHVYMQSVDVIRAKPLVTRDDQYLVVSSAAQFDQSTGTFSSPQVCAFNMQDGMSMTSYDAVSLKFEEHLEDILEVRECPMPYKGSVVAAIFSCKDHISESDSFNTPHTPHTPHTDTPDAPTLRTHGLFFLDLSTGSPLLLCIPFPRPSYGVGTSPLVFSRDLTLCLDQSSNIFHVPSGEFIGQVPSPALPPRAMALDGRAVLYYSGSLLHAVRLSDGAVLASCEVHAPVCRLHVCEDEHTVLVGCHDGTVMSYTLVDPQHGNAAIVLSKVGSRKVAYPEEIFDRSLSRRSWDKSEPAGSYSRPPSAISPGPRDKILLRQVKAVPRKRFSVDTSSPQSSVKSQTCGLM</sequence>
<feature type="compositionally biased region" description="Polar residues" evidence="3">
    <location>
        <begin position="1764"/>
        <end position="1781"/>
    </location>
</feature>
<dbReference type="PANTHER" id="PTHR19871:SF14">
    <property type="entry name" value="DUF4062 DOMAIN-CONTAINING PROTEIN"/>
    <property type="match status" value="1"/>
</dbReference>
<dbReference type="SUPFAM" id="SSF52540">
    <property type="entry name" value="P-loop containing nucleoside triphosphate hydrolases"/>
    <property type="match status" value="1"/>
</dbReference>
<accession>A0ABM1A6N8</accession>
<feature type="domain" description="NWD1/2-like winged helix-turn-helix" evidence="5">
    <location>
        <begin position="623"/>
        <end position="738"/>
    </location>
</feature>
<organism evidence="6 7">
    <name type="scientific">Aplysia californica</name>
    <name type="common">California sea hare</name>
    <dbReference type="NCBI Taxonomy" id="6500"/>
    <lineage>
        <taxon>Eukaryota</taxon>
        <taxon>Metazoa</taxon>
        <taxon>Spiralia</taxon>
        <taxon>Lophotrochozoa</taxon>
        <taxon>Mollusca</taxon>
        <taxon>Gastropoda</taxon>
        <taxon>Heterobranchia</taxon>
        <taxon>Euthyneura</taxon>
        <taxon>Tectipleura</taxon>
        <taxon>Aplysiida</taxon>
        <taxon>Aplysioidea</taxon>
        <taxon>Aplysiidae</taxon>
        <taxon>Aplysia</taxon>
    </lineage>
</organism>
<evidence type="ECO:0000259" key="5">
    <source>
        <dbReference type="Pfam" id="PF25469"/>
    </source>
</evidence>
<keyword evidence="6" id="KW-1185">Reference proteome</keyword>
<dbReference type="Gene3D" id="3.40.50.300">
    <property type="entry name" value="P-loop containing nucleotide triphosphate hydrolases"/>
    <property type="match status" value="1"/>
</dbReference>
<dbReference type="Proteomes" id="UP000694888">
    <property type="component" value="Unplaced"/>
</dbReference>
<dbReference type="PANTHER" id="PTHR19871">
    <property type="entry name" value="BETA TRANSDUCIN-RELATED PROTEIN"/>
    <property type="match status" value="1"/>
</dbReference>